<evidence type="ECO:0000256" key="3">
    <source>
        <dbReference type="ARBA" id="ARBA00022679"/>
    </source>
</evidence>
<evidence type="ECO:0000256" key="1">
    <source>
        <dbReference type="ARBA" id="ARBA00006739"/>
    </source>
</evidence>
<dbReference type="GO" id="GO:0016020">
    <property type="term" value="C:membrane"/>
    <property type="evidence" value="ECO:0007669"/>
    <property type="project" value="GOC"/>
</dbReference>
<dbReference type="SUPFAM" id="SSF53448">
    <property type="entry name" value="Nucleotide-diphospho-sugar transferases"/>
    <property type="match status" value="1"/>
</dbReference>
<evidence type="ECO:0000313" key="5">
    <source>
        <dbReference type="EMBL" id="SFK85799.1"/>
    </source>
</evidence>
<dbReference type="FunFam" id="3.90.550.10:FF:000122">
    <property type="entry name" value="Dolichol-phosphate mannosyltransferase subunit 1"/>
    <property type="match status" value="1"/>
</dbReference>
<dbReference type="GO" id="GO:0009247">
    <property type="term" value="P:glycolipid biosynthetic process"/>
    <property type="evidence" value="ECO:0007669"/>
    <property type="project" value="TreeGrafter"/>
</dbReference>
<dbReference type="Proteomes" id="UP000199111">
    <property type="component" value="Unassembled WGS sequence"/>
</dbReference>
<dbReference type="GeneID" id="96302714"/>
<organism evidence="5 6">
    <name type="scientific">Streptosporangium canum</name>
    <dbReference type="NCBI Taxonomy" id="324952"/>
    <lineage>
        <taxon>Bacteria</taxon>
        <taxon>Bacillati</taxon>
        <taxon>Actinomycetota</taxon>
        <taxon>Actinomycetes</taxon>
        <taxon>Streptosporangiales</taxon>
        <taxon>Streptosporangiaceae</taxon>
        <taxon>Streptosporangium</taxon>
    </lineage>
</organism>
<name>A0A1I4CZE9_9ACTN</name>
<dbReference type="RefSeq" id="WP_093891250.1">
    <property type="nucleotide sequence ID" value="NZ_FOQY01000038.1"/>
</dbReference>
<gene>
    <name evidence="5" type="ORF">SAMN05216275_13818</name>
</gene>
<sequence>MAPVTVVIPTFNEVDNLPLIAEALLALPLDGLRLLVVDDNSPDGTGKVADGLAAAHPGRVGVVHRPGREGLGRAYVEGLKAAISDGAEFVVQMDADFSHPVDAVPRLLGTAQATGAACVIGSRYVPGGTLAAEWSRWRRALSAWANFYVRTILRVRLRDVTAGFKIWRAESLAALDLGEISSGGYSFQVEMHYRATRAGMTIVEIPIHFSDRRAGSSKMSLRVQLESALMPWRLRFSSRGRARGNRG</sequence>
<comment type="similarity">
    <text evidence="1">Belongs to the glycosyltransferase 2 family.</text>
</comment>
<dbReference type="PANTHER" id="PTHR43398">
    <property type="entry name" value="DOLICHOL-PHOSPHATE MANNOSYLTRANSFERASE SUBUNIT 1"/>
    <property type="match status" value="1"/>
</dbReference>
<accession>A0A1I4CZE9</accession>
<dbReference type="GO" id="GO:0004582">
    <property type="term" value="F:dolichyl-phosphate beta-D-mannosyltransferase activity"/>
    <property type="evidence" value="ECO:0007669"/>
    <property type="project" value="InterPro"/>
</dbReference>
<keyword evidence="3 5" id="KW-0808">Transferase</keyword>
<proteinExistence type="inferred from homology"/>
<dbReference type="InterPro" id="IPR029044">
    <property type="entry name" value="Nucleotide-diphossugar_trans"/>
</dbReference>
<protein>
    <submittedName>
        <fullName evidence="5">Dolichol-phosphate mannosyltransferase</fullName>
    </submittedName>
</protein>
<evidence type="ECO:0000256" key="2">
    <source>
        <dbReference type="ARBA" id="ARBA00022676"/>
    </source>
</evidence>
<reference evidence="6" key="1">
    <citation type="submission" date="2016-10" db="EMBL/GenBank/DDBJ databases">
        <authorList>
            <person name="Varghese N."/>
            <person name="Submissions S."/>
        </authorList>
    </citation>
    <scope>NUCLEOTIDE SEQUENCE [LARGE SCALE GENOMIC DNA]</scope>
    <source>
        <strain evidence="6">CGMCC 4.2126</strain>
    </source>
</reference>
<evidence type="ECO:0000259" key="4">
    <source>
        <dbReference type="Pfam" id="PF00535"/>
    </source>
</evidence>
<dbReference type="AlphaFoldDB" id="A0A1I4CZE9"/>
<dbReference type="CDD" id="cd06442">
    <property type="entry name" value="DPM1_like"/>
    <property type="match status" value="1"/>
</dbReference>
<dbReference type="Gene3D" id="3.90.550.10">
    <property type="entry name" value="Spore Coat Polysaccharide Biosynthesis Protein SpsA, Chain A"/>
    <property type="match status" value="1"/>
</dbReference>
<dbReference type="EMBL" id="FOQY01000038">
    <property type="protein sequence ID" value="SFK85799.1"/>
    <property type="molecule type" value="Genomic_DNA"/>
</dbReference>
<keyword evidence="6" id="KW-1185">Reference proteome</keyword>
<dbReference type="InterPro" id="IPR039528">
    <property type="entry name" value="DPM1-like"/>
</dbReference>
<feature type="domain" description="Glycosyltransferase 2-like" evidence="4">
    <location>
        <begin position="5"/>
        <end position="167"/>
    </location>
</feature>
<dbReference type="Pfam" id="PF00535">
    <property type="entry name" value="Glycos_transf_2"/>
    <property type="match status" value="1"/>
</dbReference>
<evidence type="ECO:0000313" key="6">
    <source>
        <dbReference type="Proteomes" id="UP000199111"/>
    </source>
</evidence>
<dbReference type="PANTHER" id="PTHR43398:SF1">
    <property type="entry name" value="DOLICHOL-PHOSPHATE MANNOSYLTRANSFERASE SUBUNIT 1"/>
    <property type="match status" value="1"/>
</dbReference>
<keyword evidence="2 5" id="KW-0328">Glycosyltransferase</keyword>
<dbReference type="InterPro" id="IPR001173">
    <property type="entry name" value="Glyco_trans_2-like"/>
</dbReference>